<keyword evidence="2" id="KW-1185">Reference proteome</keyword>
<gene>
    <name evidence="1" type="primary">dpp5_1</name>
    <name evidence="1" type="ORF">LTR37_014117</name>
</gene>
<sequence length="712" mass="78827">MVRTYFAAVAALLMPVVLAITPKQMISAPRYSSASANSNGEWAVFTSEAYSFEKHESTLTWNLMRVSTGEITELPFEDDVSEMVWVGETPTSVLYVSSKSRVSSGVSLWTADLADSPINGTRVANLPAPYSGLKAVLTDSGDINFLMNCLAYKNGTAYNADLAPVRYTTGRLYESIYVRHWTDWVTEQRYAVFSGSLSSSGSSYDFDGSTTNLLMGIDAPVTRPESPVQPFGGSSDYDLSSDGSTVVFLTKAPELSKANYTASYLYLVPHDGSSVAQQLNGPGTDAPSYARGASGAPLFSPDGSQIAYYQQDGVAYESDRSKIYLADVESGSITPVAENWDASAAVIKWSSDASVLYVASDYWGSTRLFIIPSDAGANYKPTNVTDITSVSDYYVMPNGDALVTATAVWSSFNVYVLTPDAETNYLYRANEEDAELSGLGPDDLEWIWYEGTLGDQQQAIIVYPTDFDPNQVYDLLFYVHGGPQGYTGNTWSTRWNLRTWADQGYVLFGPNPTGSTSYGQDLTDRIQGKWGSWPYEDLINAHSWACENLAYINCSNAIAAGASYGGYMMNWIQGHDFSDEFKALVSHDGVTSTLSIYETEELWFIQHDLNGTMWDSREVYEMNDPMMHIKNFSTPQFVVQSDLDFRLPADMGIMMFNILQELGIPSRFLNFPDEGHWIGGQENSLFWHQEIFNWINYWSGKIPSLDNNAVTE</sequence>
<protein>
    <submittedName>
        <fullName evidence="1">Dipeptidyl-peptidase 5</fullName>
    </submittedName>
</protein>
<accession>A0ACC3MV92</accession>
<comment type="caution">
    <text evidence="1">The sequence shown here is derived from an EMBL/GenBank/DDBJ whole genome shotgun (WGS) entry which is preliminary data.</text>
</comment>
<reference evidence="1" key="1">
    <citation type="submission" date="2023-07" db="EMBL/GenBank/DDBJ databases">
        <title>Black Yeasts Isolated from many extreme environments.</title>
        <authorList>
            <person name="Coleine C."/>
            <person name="Stajich J.E."/>
            <person name="Selbmann L."/>
        </authorList>
    </citation>
    <scope>NUCLEOTIDE SEQUENCE</scope>
    <source>
        <strain evidence="1">CCFEE 5714</strain>
    </source>
</reference>
<evidence type="ECO:0000313" key="2">
    <source>
        <dbReference type="Proteomes" id="UP001281147"/>
    </source>
</evidence>
<proteinExistence type="predicted"/>
<name>A0ACC3MV92_9PEZI</name>
<dbReference type="EMBL" id="JAUTXU010000144">
    <property type="protein sequence ID" value="KAK3704014.1"/>
    <property type="molecule type" value="Genomic_DNA"/>
</dbReference>
<evidence type="ECO:0000313" key="1">
    <source>
        <dbReference type="EMBL" id="KAK3704014.1"/>
    </source>
</evidence>
<organism evidence="1 2">
    <name type="scientific">Vermiconidia calcicola</name>
    <dbReference type="NCBI Taxonomy" id="1690605"/>
    <lineage>
        <taxon>Eukaryota</taxon>
        <taxon>Fungi</taxon>
        <taxon>Dikarya</taxon>
        <taxon>Ascomycota</taxon>
        <taxon>Pezizomycotina</taxon>
        <taxon>Dothideomycetes</taxon>
        <taxon>Dothideomycetidae</taxon>
        <taxon>Mycosphaerellales</taxon>
        <taxon>Extremaceae</taxon>
        <taxon>Vermiconidia</taxon>
    </lineage>
</organism>
<dbReference type="Proteomes" id="UP001281147">
    <property type="component" value="Unassembled WGS sequence"/>
</dbReference>